<sequence>MMSRLACAVLATALLAACSAEPERPPMKVNDGPAPQESPERLYGEFVSRLSKADGPGTCALFTPAGQVAFQEEWGTTACDLGVTKAAGELADPAAFAAKTPESTIRDSETVVEMSGCGVGAVKALSAEGGWLIDAFLHPDAVEDC</sequence>
<gene>
    <name evidence="2" type="ORF">ACFPM7_19850</name>
</gene>
<evidence type="ECO:0000313" key="3">
    <source>
        <dbReference type="Proteomes" id="UP001596157"/>
    </source>
</evidence>
<evidence type="ECO:0000313" key="2">
    <source>
        <dbReference type="EMBL" id="MFC5289312.1"/>
    </source>
</evidence>
<organism evidence="2 3">
    <name type="scientific">Actinokineospora guangxiensis</name>
    <dbReference type="NCBI Taxonomy" id="1490288"/>
    <lineage>
        <taxon>Bacteria</taxon>
        <taxon>Bacillati</taxon>
        <taxon>Actinomycetota</taxon>
        <taxon>Actinomycetes</taxon>
        <taxon>Pseudonocardiales</taxon>
        <taxon>Pseudonocardiaceae</taxon>
        <taxon>Actinokineospora</taxon>
    </lineage>
</organism>
<accession>A0ABW0ER36</accession>
<feature type="signal peptide" evidence="1">
    <location>
        <begin position="1"/>
        <end position="22"/>
    </location>
</feature>
<reference evidence="3" key="1">
    <citation type="journal article" date="2019" name="Int. J. Syst. Evol. Microbiol.">
        <title>The Global Catalogue of Microorganisms (GCM) 10K type strain sequencing project: providing services to taxonomists for standard genome sequencing and annotation.</title>
        <authorList>
            <consortium name="The Broad Institute Genomics Platform"/>
            <consortium name="The Broad Institute Genome Sequencing Center for Infectious Disease"/>
            <person name="Wu L."/>
            <person name="Ma J."/>
        </authorList>
    </citation>
    <scope>NUCLEOTIDE SEQUENCE [LARGE SCALE GENOMIC DNA]</scope>
    <source>
        <strain evidence="3">CCUG 59778</strain>
    </source>
</reference>
<name>A0ABW0ER36_9PSEU</name>
<proteinExistence type="predicted"/>
<dbReference type="RefSeq" id="WP_378249156.1">
    <property type="nucleotide sequence ID" value="NZ_JBHSKF010000010.1"/>
</dbReference>
<dbReference type="Proteomes" id="UP001596157">
    <property type="component" value="Unassembled WGS sequence"/>
</dbReference>
<feature type="chain" id="PRO_5045496198" evidence="1">
    <location>
        <begin position="23"/>
        <end position="145"/>
    </location>
</feature>
<evidence type="ECO:0000256" key="1">
    <source>
        <dbReference type="SAM" id="SignalP"/>
    </source>
</evidence>
<keyword evidence="3" id="KW-1185">Reference proteome</keyword>
<protein>
    <submittedName>
        <fullName evidence="2">Uncharacterized protein</fullName>
    </submittedName>
</protein>
<keyword evidence="1" id="KW-0732">Signal</keyword>
<dbReference type="PROSITE" id="PS51257">
    <property type="entry name" value="PROKAR_LIPOPROTEIN"/>
    <property type="match status" value="1"/>
</dbReference>
<dbReference type="EMBL" id="JBHSKF010000010">
    <property type="protein sequence ID" value="MFC5289312.1"/>
    <property type="molecule type" value="Genomic_DNA"/>
</dbReference>
<comment type="caution">
    <text evidence="2">The sequence shown here is derived from an EMBL/GenBank/DDBJ whole genome shotgun (WGS) entry which is preliminary data.</text>
</comment>